<evidence type="ECO:0000313" key="3">
    <source>
        <dbReference type="Proteomes" id="UP001296104"/>
    </source>
</evidence>
<reference evidence="2" key="1">
    <citation type="submission" date="2023-11" db="EMBL/GenBank/DDBJ databases">
        <authorList>
            <person name="Alioto T."/>
            <person name="Alioto T."/>
            <person name="Gomez Garrido J."/>
        </authorList>
    </citation>
    <scope>NUCLEOTIDE SEQUENCE</scope>
</reference>
<accession>A0AAI8Z1P1</accession>
<proteinExistence type="predicted"/>
<keyword evidence="3" id="KW-1185">Reference proteome</keyword>
<dbReference type="Pfam" id="PF13449">
    <property type="entry name" value="Phytase-like"/>
    <property type="match status" value="1"/>
</dbReference>
<evidence type="ECO:0000259" key="1">
    <source>
        <dbReference type="Pfam" id="PF13449"/>
    </source>
</evidence>
<dbReference type="PANTHER" id="PTHR37957">
    <property type="entry name" value="BLR7070 PROTEIN"/>
    <property type="match status" value="1"/>
</dbReference>
<dbReference type="Proteomes" id="UP001296104">
    <property type="component" value="Unassembled WGS sequence"/>
</dbReference>
<comment type="caution">
    <text evidence="2">The sequence shown here is derived from an EMBL/GenBank/DDBJ whole genome shotgun (WGS) entry which is preliminary data.</text>
</comment>
<dbReference type="EMBL" id="CAVMBE010000041">
    <property type="protein sequence ID" value="CAK4030854.1"/>
    <property type="molecule type" value="Genomic_DNA"/>
</dbReference>
<dbReference type="PANTHER" id="PTHR37957:SF1">
    <property type="entry name" value="PHYTASE-LIKE DOMAIN-CONTAINING PROTEIN"/>
    <property type="match status" value="1"/>
</dbReference>
<name>A0AAI8Z1P1_9PEZI</name>
<dbReference type="InterPro" id="IPR027372">
    <property type="entry name" value="Phytase-like_dom"/>
</dbReference>
<feature type="domain" description="Phytase-like" evidence="1">
    <location>
        <begin position="97"/>
        <end position="394"/>
    </location>
</feature>
<sequence length="517" mass="56187">MSEHAEADTYTMRLPILAAFGTGPVLATNLPPSYNGNSLPVSSQINCNGITYTNRGLVAYGTVASDARDNLGDTLGGFGSGVAPDVSSFHLSNGSISGTLYAIPDRGWNTEGSINYQARVQKFELSFKPTFGSISNSSENLDMDYQDTTLFYKDDMPTTGLDAESTIAASNGFPVLPAGITSNGSVLPTIDQEAIVRLRDGSYWISDEYGPYIYHFSKEGQMLLAIEPPVTFLPFVDGVLNFTSGNPPLGSGAKAAGDPDTGRVNNHGFEGLAISPDERLLTVQLQEALVQDGGTHATRENNTRQVQYDISNPREPRLIHEWVLQQPAVFDPEEDKNPRSTSVDELHYLSQDQFFVLTRDSGHGRGSGSDTPSTYRHIDIASVSNATDFGSQEKGPAAISVAPNGYLLPNIHTDGYCRFIDFNNNTDLARFGLHNGPPYAGELNEKWESIAIIPVPFGAPGYGQQEFYIISVSDNDFITQNGYYNFGNNKYADASGLNVDTRVLVWQAHLPNYVART</sequence>
<organism evidence="2 3">
    <name type="scientific">Lecanosticta acicola</name>
    <dbReference type="NCBI Taxonomy" id="111012"/>
    <lineage>
        <taxon>Eukaryota</taxon>
        <taxon>Fungi</taxon>
        <taxon>Dikarya</taxon>
        <taxon>Ascomycota</taxon>
        <taxon>Pezizomycotina</taxon>
        <taxon>Dothideomycetes</taxon>
        <taxon>Dothideomycetidae</taxon>
        <taxon>Mycosphaerellales</taxon>
        <taxon>Mycosphaerellaceae</taxon>
        <taxon>Lecanosticta</taxon>
    </lineage>
</organism>
<gene>
    <name evidence="2" type="ORF">LECACI_7A006012</name>
</gene>
<protein>
    <recommendedName>
        <fullName evidence="1">Phytase-like domain-containing protein</fullName>
    </recommendedName>
</protein>
<dbReference type="SUPFAM" id="SSF63829">
    <property type="entry name" value="Calcium-dependent phosphotriesterase"/>
    <property type="match status" value="1"/>
</dbReference>
<evidence type="ECO:0000313" key="2">
    <source>
        <dbReference type="EMBL" id="CAK4030854.1"/>
    </source>
</evidence>
<dbReference type="AlphaFoldDB" id="A0AAI8Z1P1"/>